<dbReference type="RefSeq" id="WP_168062956.1">
    <property type="nucleotide sequence ID" value="NZ_VTOW01000005.1"/>
</dbReference>
<dbReference type="Gene3D" id="1.10.1280.10">
    <property type="entry name" value="Di-copper center containing domain from catechol oxidase"/>
    <property type="match status" value="1"/>
</dbReference>
<dbReference type="InterPro" id="IPR008922">
    <property type="entry name" value="Di-copper_centre_dom_sf"/>
</dbReference>
<dbReference type="EMBL" id="VTOW01000005">
    <property type="protein sequence ID" value="NKE73006.1"/>
    <property type="molecule type" value="Genomic_DNA"/>
</dbReference>
<evidence type="ECO:0000259" key="4">
    <source>
        <dbReference type="PROSITE" id="PS00497"/>
    </source>
</evidence>
<keyword evidence="2" id="KW-0186">Copper</keyword>
<dbReference type="PANTHER" id="PTHR11474">
    <property type="entry name" value="TYROSINASE FAMILY MEMBER"/>
    <property type="match status" value="1"/>
</dbReference>
<feature type="domain" description="Tyrosinase copper-binding" evidence="5">
    <location>
        <begin position="185"/>
        <end position="196"/>
    </location>
</feature>
<sequence>MRYRKNITCLSADELHDLREALAGMYALPASNPNSFAKLAGFHGGPPTAYCRHGAPGFFTWHRAYLMAFENALRSIRCDVTLPFWDWSSGPTTGVPEPCRHPTYVNRSGATVANPLYSGTRSGGGKTARRADIDTTAYDDLAATAQTALTAATFTSFQNQINGVHGSVHVRTGGDMGSVPTASYDPIFYLHHANVDRLWAQWQASHPGALPASEATFALEPFNRPFTLQWQTGTDVESTAALGYQYRRFCLIFPPIRIWELVAIEWPWTIREQMTSARLLIKSTQMQKRPMEIRAFLNQPEANAGTKTAGNPAFAGAVGFLGHGEGTRHDHSTEACRECAQLGHTHKHADHAHDHSDHPHSEQAGRGGEERMDVEIDLTRALRGGDRKNEKVSLKLVAVDIHGNEAAAGEVAVEEMELVVE</sequence>
<dbReference type="PRINTS" id="PR00092">
    <property type="entry name" value="TYROSINASE"/>
</dbReference>
<evidence type="ECO:0000313" key="6">
    <source>
        <dbReference type="EMBL" id="NKE73006.1"/>
    </source>
</evidence>
<proteinExistence type="predicted"/>
<keyword evidence="1" id="KW-0479">Metal-binding</keyword>
<name>A0A7X6DTB4_9BACT</name>
<protein>
    <submittedName>
        <fullName evidence="6">Tyrosinase family protein</fullName>
    </submittedName>
</protein>
<dbReference type="InterPro" id="IPR050316">
    <property type="entry name" value="Tyrosinase/Hemocyanin"/>
</dbReference>
<feature type="compositionally biased region" description="Basic and acidic residues" evidence="3">
    <location>
        <begin position="351"/>
        <end position="372"/>
    </location>
</feature>
<evidence type="ECO:0000256" key="2">
    <source>
        <dbReference type="ARBA" id="ARBA00023008"/>
    </source>
</evidence>
<keyword evidence="7" id="KW-1185">Reference proteome</keyword>
<feature type="region of interest" description="Disordered" evidence="3">
    <location>
        <begin position="347"/>
        <end position="372"/>
    </location>
</feature>
<feature type="domain" description="Tyrosinase copper-binding" evidence="4">
    <location>
        <begin position="53"/>
        <end position="70"/>
    </location>
</feature>
<dbReference type="PROSITE" id="PS00497">
    <property type="entry name" value="TYROSINASE_1"/>
    <property type="match status" value="1"/>
</dbReference>
<evidence type="ECO:0000256" key="1">
    <source>
        <dbReference type="ARBA" id="ARBA00022723"/>
    </source>
</evidence>
<organism evidence="6 7">
    <name type="scientific">Candidatus Manganitrophus noduliformans</name>
    <dbReference type="NCBI Taxonomy" id="2606439"/>
    <lineage>
        <taxon>Bacteria</taxon>
        <taxon>Pseudomonadati</taxon>
        <taxon>Nitrospirota</taxon>
        <taxon>Nitrospiria</taxon>
        <taxon>Candidatus Troglogloeales</taxon>
        <taxon>Candidatus Manganitrophaceae</taxon>
        <taxon>Candidatus Manganitrophus</taxon>
    </lineage>
</organism>
<dbReference type="InterPro" id="IPR002227">
    <property type="entry name" value="Tyrosinase_Cu-bd"/>
</dbReference>
<dbReference type="Pfam" id="PF00264">
    <property type="entry name" value="Tyrosinase"/>
    <property type="match status" value="1"/>
</dbReference>
<evidence type="ECO:0000256" key="3">
    <source>
        <dbReference type="SAM" id="MobiDB-lite"/>
    </source>
</evidence>
<dbReference type="GO" id="GO:0046872">
    <property type="term" value="F:metal ion binding"/>
    <property type="evidence" value="ECO:0007669"/>
    <property type="project" value="UniProtKB-KW"/>
</dbReference>
<evidence type="ECO:0000259" key="5">
    <source>
        <dbReference type="PROSITE" id="PS00498"/>
    </source>
</evidence>
<dbReference type="PROSITE" id="PS00498">
    <property type="entry name" value="TYROSINASE_2"/>
    <property type="match status" value="1"/>
</dbReference>
<dbReference type="PANTHER" id="PTHR11474:SF76">
    <property type="entry name" value="SHKT DOMAIN-CONTAINING PROTEIN"/>
    <property type="match status" value="1"/>
</dbReference>
<accession>A0A7X6DTB4</accession>
<comment type="caution">
    <text evidence="6">The sequence shown here is derived from an EMBL/GenBank/DDBJ whole genome shotgun (WGS) entry which is preliminary data.</text>
</comment>
<dbReference type="AlphaFoldDB" id="A0A7X6DTB4"/>
<dbReference type="SUPFAM" id="SSF48056">
    <property type="entry name" value="Di-copper centre-containing domain"/>
    <property type="match status" value="1"/>
</dbReference>
<reference evidence="6 7" key="1">
    <citation type="journal article" date="2020" name="Nature">
        <title>Bacterial chemolithoautotrophy via manganese oxidation.</title>
        <authorList>
            <person name="Yu H."/>
            <person name="Leadbetter J.R."/>
        </authorList>
    </citation>
    <scope>NUCLEOTIDE SEQUENCE [LARGE SCALE GENOMIC DNA]</scope>
    <source>
        <strain evidence="6 7">Mn-1</strain>
    </source>
</reference>
<dbReference type="GO" id="GO:0016491">
    <property type="term" value="F:oxidoreductase activity"/>
    <property type="evidence" value="ECO:0007669"/>
    <property type="project" value="InterPro"/>
</dbReference>
<evidence type="ECO:0000313" key="7">
    <source>
        <dbReference type="Proteomes" id="UP000534783"/>
    </source>
</evidence>
<dbReference type="Proteomes" id="UP000534783">
    <property type="component" value="Unassembled WGS sequence"/>
</dbReference>
<gene>
    <name evidence="6" type="ORF">MNODULE_19825</name>
</gene>